<sequence>MNIDYVSGRLLCFRSESQWALVFNWIVWWPAVEGPHAMVECFGNGINGKQGFDNDRLFSPVVFEEDWEDDEADEPTILSIEIRGQSIALDQVPSLPHDSQHQDAGFGVLAGLTTQHKAAMLASEAEYMPFIAPDLDLVLTLDDWHHPDVLAKPSECKTFQQLARVLVTGDSSLYQPTQAPNTYWANWILK</sequence>
<dbReference type="Pfam" id="PF22535">
    <property type="entry name" value="DUF7003"/>
    <property type="match status" value="1"/>
</dbReference>
<dbReference type="AlphaFoldDB" id="A0A2W4W162"/>
<evidence type="ECO:0000313" key="1">
    <source>
        <dbReference type="EMBL" id="PZO38282.1"/>
    </source>
</evidence>
<reference evidence="2" key="1">
    <citation type="submission" date="2018-04" db="EMBL/GenBank/DDBJ databases">
        <authorList>
            <person name="Cornet L."/>
        </authorList>
    </citation>
    <scope>NUCLEOTIDE SEQUENCE [LARGE SCALE GENOMIC DNA]</scope>
</reference>
<reference evidence="1 2" key="2">
    <citation type="submission" date="2018-06" db="EMBL/GenBank/DDBJ databases">
        <title>Metagenomic assembly of (sub)arctic Cyanobacteria and their associated microbiome from non-axenic cultures.</title>
        <authorList>
            <person name="Baurain D."/>
        </authorList>
    </citation>
    <scope>NUCLEOTIDE SEQUENCE [LARGE SCALE GENOMIC DNA]</scope>
    <source>
        <strain evidence="1">ULC041bin1</strain>
    </source>
</reference>
<proteinExistence type="predicted"/>
<evidence type="ECO:0000313" key="2">
    <source>
        <dbReference type="Proteomes" id="UP000249081"/>
    </source>
</evidence>
<dbReference type="InterPro" id="IPR054272">
    <property type="entry name" value="DUF7003"/>
</dbReference>
<accession>A0A2W4W162</accession>
<dbReference type="Proteomes" id="UP000249081">
    <property type="component" value="Unassembled WGS sequence"/>
</dbReference>
<organism evidence="1 2">
    <name type="scientific">Shackletoniella antarctica</name>
    <dbReference type="NCBI Taxonomy" id="268115"/>
    <lineage>
        <taxon>Bacteria</taxon>
        <taxon>Bacillati</taxon>
        <taxon>Cyanobacteriota</taxon>
        <taxon>Cyanophyceae</taxon>
        <taxon>Oculatellales</taxon>
        <taxon>Oculatellaceae</taxon>
        <taxon>Shackletoniella</taxon>
    </lineage>
</organism>
<gene>
    <name evidence="1" type="ORF">DCF17_14835</name>
</gene>
<dbReference type="EMBL" id="QBMN01000106">
    <property type="protein sequence ID" value="PZO38282.1"/>
    <property type="molecule type" value="Genomic_DNA"/>
</dbReference>
<protein>
    <submittedName>
        <fullName evidence="1">Uncharacterized protein</fullName>
    </submittedName>
</protein>
<comment type="caution">
    <text evidence="1">The sequence shown here is derived from an EMBL/GenBank/DDBJ whole genome shotgun (WGS) entry which is preliminary data.</text>
</comment>
<name>A0A2W4W162_9CYAN</name>